<reference evidence="3 4" key="1">
    <citation type="submission" date="2006-09" db="EMBL/GenBank/DDBJ databases">
        <authorList>
            <person name="Emerson D."/>
            <person name="Ferriera S."/>
            <person name="Johnson J."/>
            <person name="Kravitz S."/>
            <person name="Halpern A."/>
            <person name="Remington K."/>
            <person name="Beeson K."/>
            <person name="Tran B."/>
            <person name="Rogers Y.-H."/>
            <person name="Friedman R."/>
            <person name="Venter J.C."/>
        </authorList>
    </citation>
    <scope>NUCLEOTIDE SEQUENCE [LARGE SCALE GENOMIC DNA]</scope>
    <source>
        <strain evidence="3 4">PV-1</strain>
    </source>
</reference>
<dbReference type="SUPFAM" id="SSF53335">
    <property type="entry name" value="S-adenosyl-L-methionine-dependent methyltransferases"/>
    <property type="match status" value="1"/>
</dbReference>
<accession>Q0EYJ4</accession>
<dbReference type="Gene3D" id="3.40.50.150">
    <property type="entry name" value="Vaccinia Virus protein VP39"/>
    <property type="match status" value="1"/>
</dbReference>
<name>Q0EYJ4_9PROT</name>
<evidence type="ECO:0000256" key="2">
    <source>
        <dbReference type="ARBA" id="ARBA00022679"/>
    </source>
</evidence>
<dbReference type="GO" id="GO:0008168">
    <property type="term" value="F:methyltransferase activity"/>
    <property type="evidence" value="ECO:0007669"/>
    <property type="project" value="UniProtKB-KW"/>
</dbReference>
<dbReference type="InterPro" id="IPR007072">
    <property type="entry name" value="RNMT_CmcI"/>
</dbReference>
<dbReference type="InterPro" id="IPR029063">
    <property type="entry name" value="SAM-dependent_MTases_sf"/>
</dbReference>
<dbReference type="Pfam" id="PF04989">
    <property type="entry name" value="RMNT_CmcI"/>
    <property type="match status" value="1"/>
</dbReference>
<dbReference type="OrthoDB" id="189417at2"/>
<dbReference type="GO" id="GO:0005886">
    <property type="term" value="C:plasma membrane"/>
    <property type="evidence" value="ECO:0007669"/>
    <property type="project" value="TreeGrafter"/>
</dbReference>
<proteinExistence type="predicted"/>
<dbReference type="eggNOG" id="COG3510">
    <property type="taxonomic scope" value="Bacteria"/>
</dbReference>
<organism evidence="3 4">
    <name type="scientific">Mariprofundus ferrooxydans PV-1</name>
    <dbReference type="NCBI Taxonomy" id="314345"/>
    <lineage>
        <taxon>Bacteria</taxon>
        <taxon>Pseudomonadati</taxon>
        <taxon>Pseudomonadota</taxon>
        <taxon>Candidatius Mariprofundia</taxon>
        <taxon>Mariprofundales</taxon>
        <taxon>Mariprofundaceae</taxon>
        <taxon>Mariprofundus</taxon>
    </lineage>
</organism>
<keyword evidence="4" id="KW-1185">Reference proteome</keyword>
<evidence type="ECO:0000313" key="4">
    <source>
        <dbReference type="Proteomes" id="UP000005297"/>
    </source>
</evidence>
<dbReference type="Proteomes" id="UP000005297">
    <property type="component" value="Unassembled WGS sequence"/>
</dbReference>
<dbReference type="GO" id="GO:0008610">
    <property type="term" value="P:lipid biosynthetic process"/>
    <property type="evidence" value="ECO:0007669"/>
    <property type="project" value="InterPro"/>
</dbReference>
<protein>
    <submittedName>
        <fullName evidence="3">Cephalosporin hydroxylase</fullName>
    </submittedName>
</protein>
<dbReference type="GO" id="GO:0071770">
    <property type="term" value="P:DIM/DIP cell wall layer assembly"/>
    <property type="evidence" value="ECO:0007669"/>
    <property type="project" value="TreeGrafter"/>
</dbReference>
<dbReference type="RefSeq" id="WP_009851827.1">
    <property type="nucleotide sequence ID" value="NZ_DS022296.1"/>
</dbReference>
<dbReference type="AlphaFoldDB" id="Q0EYJ4"/>
<evidence type="ECO:0000256" key="1">
    <source>
        <dbReference type="ARBA" id="ARBA00022603"/>
    </source>
</evidence>
<comment type="caution">
    <text evidence="3">The sequence shown here is derived from an EMBL/GenBank/DDBJ whole genome shotgun (WGS) entry which is preliminary data.</text>
</comment>
<dbReference type="EMBL" id="AATS01000009">
    <property type="protein sequence ID" value="EAU54373.1"/>
    <property type="molecule type" value="Genomic_DNA"/>
</dbReference>
<dbReference type="HOGENOM" id="CLU_063868_1_0_0"/>
<dbReference type="STRING" id="314344.AL013_07910"/>
<evidence type="ECO:0000313" key="3">
    <source>
        <dbReference type="EMBL" id="EAU54373.1"/>
    </source>
</evidence>
<dbReference type="PANTHER" id="PTHR40048:SF1">
    <property type="entry name" value="RHAMNOSYL O-METHYLTRANSFERASE"/>
    <property type="match status" value="1"/>
</dbReference>
<dbReference type="GO" id="GO:0032259">
    <property type="term" value="P:methylation"/>
    <property type="evidence" value="ECO:0007669"/>
    <property type="project" value="UniProtKB-KW"/>
</dbReference>
<keyword evidence="1" id="KW-0489">Methyltransferase</keyword>
<sequence length="254" mass="28774">MKLIIDTDNNTLTREENGESVELPLYSKKAFEEISRQWVRVGWNEKYQYSFSWMGRPIIQLPEDMIRTQEVIWNVKPDVIIETGIAHGGSLIYNASLCKAMGKGRVIGVDIEIRPHNRAAVEAHPMAEFITMIEGSSTAPDIVAQVKSLVKPGETVLIILDSCHTKQHVADELEAYHELVTPGSYIVATDGIMYDLHDVPRGETDWDWNHPTDAAKEFAAAHPDFVVEQPAWPFNESELSENITHWPGAWLRKR</sequence>
<dbReference type="PANTHER" id="PTHR40048">
    <property type="entry name" value="RHAMNOSYL O-METHYLTRANSFERASE"/>
    <property type="match status" value="1"/>
</dbReference>
<gene>
    <name evidence="3" type="ORF">SPV1_00300</name>
</gene>
<dbReference type="InParanoid" id="Q0EYJ4"/>
<keyword evidence="2" id="KW-0808">Transferase</keyword>